<dbReference type="EC" id="7.1.1.2" evidence="9"/>
<evidence type="ECO:0000256" key="8">
    <source>
        <dbReference type="ARBA" id="ARBA00049551"/>
    </source>
</evidence>
<keyword evidence="9 10" id="KW-0830">Ubiquinone</keyword>
<keyword evidence="9" id="KW-0249">Electron transport</keyword>
<keyword evidence="9" id="KW-0679">Respiratory chain</keyword>
<evidence type="ECO:0000256" key="1">
    <source>
        <dbReference type="ARBA" id="ARBA00004370"/>
    </source>
</evidence>
<keyword evidence="9 10" id="KW-0496">Mitochondrion</keyword>
<organism evidence="10">
    <name type="scientific">Yarrowia phangngaensis</name>
    <dbReference type="NCBI Taxonomy" id="444778"/>
    <lineage>
        <taxon>Eukaryota</taxon>
        <taxon>Fungi</taxon>
        <taxon>Dikarya</taxon>
        <taxon>Ascomycota</taxon>
        <taxon>Saccharomycotina</taxon>
        <taxon>Dipodascomycetes</taxon>
        <taxon>Dipodascales</taxon>
        <taxon>Dipodascales incertae sedis</taxon>
        <taxon>Yarrowia</taxon>
    </lineage>
</organism>
<feature type="transmembrane region" description="Helical" evidence="9">
    <location>
        <begin position="6"/>
        <end position="28"/>
    </location>
</feature>
<gene>
    <name evidence="10" type="primary">nd3</name>
</gene>
<dbReference type="InterPro" id="IPR000440">
    <property type="entry name" value="NADH_UbQ/plastoQ_OxRdtase_su3"/>
</dbReference>
<keyword evidence="4 9" id="KW-0813">Transport</keyword>
<evidence type="ECO:0000256" key="6">
    <source>
        <dbReference type="ARBA" id="ARBA00022989"/>
    </source>
</evidence>
<dbReference type="RefSeq" id="YP_004927907.1">
    <property type="nucleotide sequence ID" value="NC_016126.1"/>
</dbReference>
<evidence type="ECO:0000256" key="4">
    <source>
        <dbReference type="ARBA" id="ARBA00022448"/>
    </source>
</evidence>
<reference evidence="10" key="1">
    <citation type="journal article" date="2012" name="FEMS Yeast Res.">
        <title>Mitochondrial genomes of yeasts of the Yarrowia clade.</title>
        <authorList>
            <person name="Gaillardin C."/>
            <person name="Neuveglise C."/>
            <person name="Kerscher S."/>
            <person name="Nicaud J.M."/>
        </authorList>
    </citation>
    <scope>NUCLEOTIDE SEQUENCE</scope>
    <source>
        <strain evidence="10">CBS 10407</strain>
    </source>
</reference>
<evidence type="ECO:0000256" key="5">
    <source>
        <dbReference type="ARBA" id="ARBA00022692"/>
    </source>
</evidence>
<dbReference type="GeneID" id="11341859"/>
<evidence type="ECO:0000313" key="10">
    <source>
        <dbReference type="EMBL" id="CCC29023.1"/>
    </source>
</evidence>
<dbReference type="GO" id="GO:0031966">
    <property type="term" value="C:mitochondrial membrane"/>
    <property type="evidence" value="ECO:0007669"/>
    <property type="project" value="UniProtKB-SubCell"/>
</dbReference>
<dbReference type="GO" id="GO:0030964">
    <property type="term" value="C:NADH dehydrogenase complex"/>
    <property type="evidence" value="ECO:0007669"/>
    <property type="project" value="TreeGrafter"/>
</dbReference>
<sequence length="133" mass="15099">MNTFIIFIILMPIVGFALLLVNMLLAVYKPYNEKLGAFECGLTSFNQTRLAFNAAFILVAMLFTPFDLEMSTLLPYVMSIYLVSNYGTTMVLLFLLILIIGFVYEMNTNALKINKHNKPNTESLIYNCTSTEK</sequence>
<dbReference type="InterPro" id="IPR038430">
    <property type="entry name" value="NDAH_ubi_oxred_su3_sf"/>
</dbReference>
<evidence type="ECO:0000256" key="3">
    <source>
        <dbReference type="ARBA" id="ARBA00021007"/>
    </source>
</evidence>
<dbReference type="Gene3D" id="1.20.58.1610">
    <property type="entry name" value="NADH:ubiquinone/plastoquinone oxidoreductase, chain 3"/>
    <property type="match status" value="1"/>
</dbReference>
<keyword evidence="7 9" id="KW-0472">Membrane</keyword>
<dbReference type="EMBL" id="FR877634">
    <property type="protein sequence ID" value="CCC29023.1"/>
    <property type="molecule type" value="Genomic_DNA"/>
</dbReference>
<comment type="similarity">
    <text evidence="2 9">Belongs to the complex I subunit 3 family.</text>
</comment>
<evidence type="ECO:0000256" key="7">
    <source>
        <dbReference type="ARBA" id="ARBA00023136"/>
    </source>
</evidence>
<feature type="transmembrane region" description="Helical" evidence="9">
    <location>
        <begin position="86"/>
        <end position="104"/>
    </location>
</feature>
<comment type="catalytic activity">
    <reaction evidence="8 9">
        <text>a ubiquinone + NADH + 5 H(+)(in) = a ubiquinol + NAD(+) + 4 H(+)(out)</text>
        <dbReference type="Rhea" id="RHEA:29091"/>
        <dbReference type="Rhea" id="RHEA-COMP:9565"/>
        <dbReference type="Rhea" id="RHEA-COMP:9566"/>
        <dbReference type="ChEBI" id="CHEBI:15378"/>
        <dbReference type="ChEBI" id="CHEBI:16389"/>
        <dbReference type="ChEBI" id="CHEBI:17976"/>
        <dbReference type="ChEBI" id="CHEBI:57540"/>
        <dbReference type="ChEBI" id="CHEBI:57945"/>
        <dbReference type="EC" id="7.1.1.2"/>
    </reaction>
</comment>
<feature type="transmembrane region" description="Helical" evidence="9">
    <location>
        <begin position="49"/>
        <end position="66"/>
    </location>
</feature>
<evidence type="ECO:0000256" key="9">
    <source>
        <dbReference type="RuleBase" id="RU003640"/>
    </source>
</evidence>
<geneLocation type="mitochondrion" evidence="10"/>
<dbReference type="Pfam" id="PF00507">
    <property type="entry name" value="Oxidored_q4"/>
    <property type="match status" value="1"/>
</dbReference>
<dbReference type="PANTHER" id="PTHR11058">
    <property type="entry name" value="NADH-UBIQUINONE OXIDOREDUCTASE CHAIN 3"/>
    <property type="match status" value="1"/>
</dbReference>
<dbReference type="AlphaFoldDB" id="G4U4X1"/>
<comment type="subcellular location">
    <subcellularLocation>
        <location evidence="1">Membrane</location>
    </subcellularLocation>
    <subcellularLocation>
        <location evidence="9">Mitochondrion membrane</location>
        <topology evidence="9">Multi-pass membrane protein</topology>
    </subcellularLocation>
</comment>
<keyword evidence="5 9" id="KW-0812">Transmembrane</keyword>
<keyword evidence="9" id="KW-1278">Translocase</keyword>
<comment type="function">
    <text evidence="9">Core subunit of the mitochondrial membrane respiratory chain NADH dehydrogenase (Complex I) which catalyzes electron transfer from NADH through the respiratory chain, using ubiquinone as an electron acceptor. Essential for the catalytic activity of complex I.</text>
</comment>
<accession>G4U4X1</accession>
<dbReference type="PANTHER" id="PTHR11058:SF9">
    <property type="entry name" value="NADH-UBIQUINONE OXIDOREDUCTASE CHAIN 3"/>
    <property type="match status" value="1"/>
</dbReference>
<proteinExistence type="inferred from homology"/>
<dbReference type="GO" id="GO:0008137">
    <property type="term" value="F:NADH dehydrogenase (ubiquinone) activity"/>
    <property type="evidence" value="ECO:0007669"/>
    <property type="project" value="UniProtKB-UniRule"/>
</dbReference>
<protein>
    <recommendedName>
        <fullName evidence="3 9">NADH-ubiquinone oxidoreductase chain 3</fullName>
        <ecNumber evidence="9">7.1.1.2</ecNumber>
    </recommendedName>
</protein>
<keyword evidence="9" id="KW-0520">NAD</keyword>
<name>G4U4X1_9ASCO</name>
<evidence type="ECO:0000256" key="2">
    <source>
        <dbReference type="ARBA" id="ARBA00008472"/>
    </source>
</evidence>
<keyword evidence="6 9" id="KW-1133">Transmembrane helix</keyword>